<dbReference type="CDD" id="cd05829">
    <property type="entry name" value="Sortase_F"/>
    <property type="match status" value="1"/>
</dbReference>
<evidence type="ECO:0000313" key="3">
    <source>
        <dbReference type="Proteomes" id="UP000295444"/>
    </source>
</evidence>
<name>A0A4R6RZU5_LABRH</name>
<sequence length="204" mass="21380">MPRRALTAVVAVLAIVMVVAAVLGLAGCGAAPSGDQSPPQAHPAAVTRGLAPSVPVSVDVPSIDAHSSLVPLGVNPDHTIEVPPVAQPLQAGWYTEGPTPGEVGPAVILGHIDGHHQKGIFWRLHELRTGDKVSVRRQDGGTLTFTVYKVDQVAKSAFPTEAVYGNTTRPELRLITCGGAYDARAHSYLDNILVFAALDQAVHK</sequence>
<keyword evidence="1" id="KW-0378">Hydrolase</keyword>
<keyword evidence="3" id="KW-1185">Reference proteome</keyword>
<dbReference type="Gene3D" id="2.40.260.10">
    <property type="entry name" value="Sortase"/>
    <property type="match status" value="1"/>
</dbReference>
<dbReference type="InterPro" id="IPR042001">
    <property type="entry name" value="Sortase_F"/>
</dbReference>
<dbReference type="RefSeq" id="WP_133853422.1">
    <property type="nucleotide sequence ID" value="NZ_SNXZ01000008.1"/>
</dbReference>
<dbReference type="EMBL" id="SNXZ01000008">
    <property type="protein sequence ID" value="TDP91836.1"/>
    <property type="molecule type" value="Genomic_DNA"/>
</dbReference>
<evidence type="ECO:0000256" key="1">
    <source>
        <dbReference type="ARBA" id="ARBA00022801"/>
    </source>
</evidence>
<dbReference type="Pfam" id="PF04203">
    <property type="entry name" value="Sortase"/>
    <property type="match status" value="1"/>
</dbReference>
<evidence type="ECO:0000313" key="2">
    <source>
        <dbReference type="EMBL" id="TDP91836.1"/>
    </source>
</evidence>
<comment type="caution">
    <text evidence="2">The sequence shown here is derived from an EMBL/GenBank/DDBJ whole genome shotgun (WGS) entry which is preliminary data.</text>
</comment>
<dbReference type="NCBIfam" id="NF033748">
    <property type="entry name" value="class_F_sortase"/>
    <property type="match status" value="1"/>
</dbReference>
<accession>A0A4R6RZU5</accession>
<dbReference type="SUPFAM" id="SSF63817">
    <property type="entry name" value="Sortase"/>
    <property type="match status" value="1"/>
</dbReference>
<gene>
    <name evidence="2" type="ORF">EV186_10845</name>
</gene>
<dbReference type="InterPro" id="IPR023365">
    <property type="entry name" value="Sortase_dom-sf"/>
</dbReference>
<dbReference type="PROSITE" id="PS51257">
    <property type="entry name" value="PROKAR_LIPOPROTEIN"/>
    <property type="match status" value="1"/>
</dbReference>
<dbReference type="GO" id="GO:0016787">
    <property type="term" value="F:hydrolase activity"/>
    <property type="evidence" value="ECO:0007669"/>
    <property type="project" value="UniProtKB-KW"/>
</dbReference>
<organism evidence="2 3">
    <name type="scientific">Labedaea rhizosphaerae</name>
    <dbReference type="NCBI Taxonomy" id="598644"/>
    <lineage>
        <taxon>Bacteria</taxon>
        <taxon>Bacillati</taxon>
        <taxon>Actinomycetota</taxon>
        <taxon>Actinomycetes</taxon>
        <taxon>Pseudonocardiales</taxon>
        <taxon>Pseudonocardiaceae</taxon>
        <taxon>Labedaea</taxon>
    </lineage>
</organism>
<proteinExistence type="predicted"/>
<dbReference type="AlphaFoldDB" id="A0A4R6RZU5"/>
<dbReference type="Proteomes" id="UP000295444">
    <property type="component" value="Unassembled WGS sequence"/>
</dbReference>
<dbReference type="OrthoDB" id="525039at2"/>
<reference evidence="2 3" key="1">
    <citation type="submission" date="2019-03" db="EMBL/GenBank/DDBJ databases">
        <title>Genomic Encyclopedia of Type Strains, Phase IV (KMG-IV): sequencing the most valuable type-strain genomes for metagenomic binning, comparative biology and taxonomic classification.</title>
        <authorList>
            <person name="Goeker M."/>
        </authorList>
    </citation>
    <scope>NUCLEOTIDE SEQUENCE [LARGE SCALE GENOMIC DNA]</scope>
    <source>
        <strain evidence="2 3">DSM 45361</strain>
    </source>
</reference>
<protein>
    <submittedName>
        <fullName evidence="2">LPXTG-site transpeptidase (Sortase) family protein</fullName>
    </submittedName>
</protein>
<dbReference type="InterPro" id="IPR005754">
    <property type="entry name" value="Sortase"/>
</dbReference>